<organism evidence="2 3">
    <name type="scientific">Rubroshorea leprosula</name>
    <dbReference type="NCBI Taxonomy" id="152421"/>
    <lineage>
        <taxon>Eukaryota</taxon>
        <taxon>Viridiplantae</taxon>
        <taxon>Streptophyta</taxon>
        <taxon>Embryophyta</taxon>
        <taxon>Tracheophyta</taxon>
        <taxon>Spermatophyta</taxon>
        <taxon>Magnoliopsida</taxon>
        <taxon>eudicotyledons</taxon>
        <taxon>Gunneridae</taxon>
        <taxon>Pentapetalae</taxon>
        <taxon>rosids</taxon>
        <taxon>malvids</taxon>
        <taxon>Malvales</taxon>
        <taxon>Dipterocarpaceae</taxon>
        <taxon>Rubroshorea</taxon>
    </lineage>
</organism>
<feature type="compositionally biased region" description="Basic and acidic residues" evidence="1">
    <location>
        <begin position="309"/>
        <end position="321"/>
    </location>
</feature>
<dbReference type="Pfam" id="PF03004">
    <property type="entry name" value="Transposase_24"/>
    <property type="match status" value="1"/>
</dbReference>
<feature type="region of interest" description="Disordered" evidence="1">
    <location>
        <begin position="291"/>
        <end position="330"/>
    </location>
</feature>
<dbReference type="InterPro" id="IPR004252">
    <property type="entry name" value="Probable_transposase_24"/>
</dbReference>
<dbReference type="EMBL" id="BPVZ01000167">
    <property type="protein sequence ID" value="GKV43257.1"/>
    <property type="molecule type" value="Genomic_DNA"/>
</dbReference>
<reference evidence="2 3" key="1">
    <citation type="journal article" date="2021" name="Commun. Biol.">
        <title>The genome of Shorea leprosula (Dipterocarpaceae) highlights the ecological relevance of drought in aseasonal tropical rainforests.</title>
        <authorList>
            <person name="Ng K.K.S."/>
            <person name="Kobayashi M.J."/>
            <person name="Fawcett J.A."/>
            <person name="Hatakeyama M."/>
            <person name="Paape T."/>
            <person name="Ng C.H."/>
            <person name="Ang C.C."/>
            <person name="Tnah L.H."/>
            <person name="Lee C.T."/>
            <person name="Nishiyama T."/>
            <person name="Sese J."/>
            <person name="O'Brien M.J."/>
            <person name="Copetti D."/>
            <person name="Mohd Noor M.I."/>
            <person name="Ong R.C."/>
            <person name="Putra M."/>
            <person name="Sireger I.Z."/>
            <person name="Indrioko S."/>
            <person name="Kosugi Y."/>
            <person name="Izuno A."/>
            <person name="Isagi Y."/>
            <person name="Lee S.L."/>
            <person name="Shimizu K.K."/>
        </authorList>
    </citation>
    <scope>NUCLEOTIDE SEQUENCE [LARGE SCALE GENOMIC DNA]</scope>
    <source>
        <strain evidence="2">214</strain>
    </source>
</reference>
<protein>
    <recommendedName>
        <fullName evidence="4">Transposase</fullName>
    </recommendedName>
</protein>
<keyword evidence="3" id="KW-1185">Reference proteome</keyword>
<proteinExistence type="predicted"/>
<dbReference type="Proteomes" id="UP001054252">
    <property type="component" value="Unassembled WGS sequence"/>
</dbReference>
<evidence type="ECO:0008006" key="4">
    <source>
        <dbReference type="Google" id="ProtNLM"/>
    </source>
</evidence>
<accession>A0AAV5M3X4</accession>
<name>A0AAV5M3X4_9ROSI</name>
<gene>
    <name evidence="2" type="ORF">SLEP1_g50571</name>
</gene>
<evidence type="ECO:0000313" key="3">
    <source>
        <dbReference type="Proteomes" id="UP001054252"/>
    </source>
</evidence>
<comment type="caution">
    <text evidence="2">The sequence shown here is derived from an EMBL/GenBank/DDBJ whole genome shotgun (WGS) entry which is preliminary data.</text>
</comment>
<dbReference type="AlphaFoldDB" id="A0AAV5M3X4"/>
<evidence type="ECO:0000313" key="2">
    <source>
        <dbReference type="EMBL" id="GKV43257.1"/>
    </source>
</evidence>
<sequence length="330" mass="37471">MLLQAHYKWPVQEEDAVRKAFLSSMKKRWSDNMKDERDKWRKNSDYKSIWAPDHLWPNLCTYWDSPEFASLSGRGKKNHEFGDRVTHTTGSVSFDVHKERMTKAAEGVRPGHQDLYRETHTMQKGVPRGEEAPWCGEKHRACHTQLHGQQEIMMHGQMLLGDVIATSCSGLGHRSIQRILDLPIENEGSDLAEKQAQDRETMEAMRTEINHVKEEREVMKCMMEEMGRMQSCLSQQFATFNAYGMHPPMVGPSFPPTGQAFPPTGTSCPPAGPSFQHDMSMQLPMEHGIPMGNVGRQSKAADTSPSNPPHDDYVYHPRFDADYPGPFGSE</sequence>
<evidence type="ECO:0000256" key="1">
    <source>
        <dbReference type="SAM" id="MobiDB-lite"/>
    </source>
</evidence>